<dbReference type="EMBL" id="JH598226">
    <property type="status" value="NOT_ANNOTATED_CDS"/>
    <property type="molecule type" value="Genomic_DNA"/>
</dbReference>
<evidence type="ECO:0000313" key="1">
    <source>
        <dbReference type="EnsemblProtists" id="HpaP805268"/>
    </source>
</evidence>
<evidence type="ECO:0000313" key="2">
    <source>
        <dbReference type="Proteomes" id="UP000011713"/>
    </source>
</evidence>
<organism evidence="1 2">
    <name type="scientific">Hyaloperonospora arabidopsidis (strain Emoy2)</name>
    <name type="common">Downy mildew agent</name>
    <name type="synonym">Peronospora arabidopsidis</name>
    <dbReference type="NCBI Taxonomy" id="559515"/>
    <lineage>
        <taxon>Eukaryota</taxon>
        <taxon>Sar</taxon>
        <taxon>Stramenopiles</taxon>
        <taxon>Oomycota</taxon>
        <taxon>Peronosporomycetes</taxon>
        <taxon>Peronosporales</taxon>
        <taxon>Peronosporaceae</taxon>
        <taxon>Hyaloperonospora</taxon>
    </lineage>
</organism>
<proteinExistence type="predicted"/>
<dbReference type="Proteomes" id="UP000011713">
    <property type="component" value="Unassembled WGS sequence"/>
</dbReference>
<protein>
    <submittedName>
        <fullName evidence="1">Uncharacterized protein</fullName>
    </submittedName>
</protein>
<sequence length="58" mass="6407">MLGNRRALCAQRVNVVSSSASLAWIQNNRDCSLRGNRGTTCLFRQLGLGLGDRRHFGC</sequence>
<dbReference type="EnsemblProtists" id="HpaT805268">
    <property type="protein sequence ID" value="HpaP805268"/>
    <property type="gene ID" value="HpaG805268"/>
</dbReference>
<name>M4BG47_HYAAE</name>
<dbReference type="VEuPathDB" id="FungiDB:HpaG805268"/>
<dbReference type="HOGENOM" id="CLU_2983179_0_0_1"/>
<keyword evidence="2" id="KW-1185">Reference proteome</keyword>
<reference evidence="2" key="1">
    <citation type="journal article" date="2010" name="Science">
        <title>Signatures of adaptation to obligate biotrophy in the Hyaloperonospora arabidopsidis genome.</title>
        <authorList>
            <person name="Baxter L."/>
            <person name="Tripathy S."/>
            <person name="Ishaque N."/>
            <person name="Boot N."/>
            <person name="Cabral A."/>
            <person name="Kemen E."/>
            <person name="Thines M."/>
            <person name="Ah-Fong A."/>
            <person name="Anderson R."/>
            <person name="Badejoko W."/>
            <person name="Bittner-Eddy P."/>
            <person name="Boore J.L."/>
            <person name="Chibucos M.C."/>
            <person name="Coates M."/>
            <person name="Dehal P."/>
            <person name="Delehaunty K."/>
            <person name="Dong S."/>
            <person name="Downton P."/>
            <person name="Dumas B."/>
            <person name="Fabro G."/>
            <person name="Fronick C."/>
            <person name="Fuerstenberg S.I."/>
            <person name="Fulton L."/>
            <person name="Gaulin E."/>
            <person name="Govers F."/>
            <person name="Hughes L."/>
            <person name="Humphray S."/>
            <person name="Jiang R.H."/>
            <person name="Judelson H."/>
            <person name="Kamoun S."/>
            <person name="Kyung K."/>
            <person name="Meijer H."/>
            <person name="Minx P."/>
            <person name="Morris P."/>
            <person name="Nelson J."/>
            <person name="Phuntumart V."/>
            <person name="Qutob D."/>
            <person name="Rehmany A."/>
            <person name="Rougon-Cardoso A."/>
            <person name="Ryden P."/>
            <person name="Torto-Alalibo T."/>
            <person name="Studholme D."/>
            <person name="Wang Y."/>
            <person name="Win J."/>
            <person name="Wood J."/>
            <person name="Clifton S.W."/>
            <person name="Rogers J."/>
            <person name="Van den Ackerveken G."/>
            <person name="Jones J.D."/>
            <person name="McDowell J.M."/>
            <person name="Beynon J."/>
            <person name="Tyler B.M."/>
        </authorList>
    </citation>
    <scope>NUCLEOTIDE SEQUENCE [LARGE SCALE GENOMIC DNA]</scope>
    <source>
        <strain evidence="2">Emoy2</strain>
    </source>
</reference>
<reference evidence="1" key="2">
    <citation type="submission" date="2015-06" db="UniProtKB">
        <authorList>
            <consortium name="EnsemblProtists"/>
        </authorList>
    </citation>
    <scope>IDENTIFICATION</scope>
    <source>
        <strain evidence="1">Emoy2</strain>
    </source>
</reference>
<dbReference type="InParanoid" id="M4BG47"/>
<dbReference type="AlphaFoldDB" id="M4BG47"/>
<accession>M4BG47</accession>